<comment type="caution">
    <text evidence="2">The sequence shown here is derived from an EMBL/GenBank/DDBJ whole genome shotgun (WGS) entry which is preliminary data.</text>
</comment>
<feature type="domain" description="Transposase Synechocystis PCC 6803" evidence="1">
    <location>
        <begin position="10"/>
        <end position="60"/>
    </location>
</feature>
<dbReference type="SUPFAM" id="SSF46689">
    <property type="entry name" value="Homeodomain-like"/>
    <property type="match status" value="1"/>
</dbReference>
<dbReference type="Proteomes" id="UP000233343">
    <property type="component" value="Unassembled WGS sequence"/>
</dbReference>
<name>A0A2N0ZFB8_9BACI</name>
<dbReference type="AlphaFoldDB" id="A0A2N0ZFB8"/>
<evidence type="ECO:0000259" key="1">
    <source>
        <dbReference type="Pfam" id="PF01710"/>
    </source>
</evidence>
<dbReference type="EMBL" id="PISD01000031">
    <property type="protein sequence ID" value="PKG28197.1"/>
    <property type="molecule type" value="Genomic_DNA"/>
</dbReference>
<sequence>MSQNIWTEKQRNVQYALATGNMNKVTISKEFDVSRQTIYNWLDNPDFVCEVDKLRQELRNFGEQLWYSHYQKSIQNIIELADTSPDQRVRYNANIYNVERIDGKLAKQINISSNTNDRKTVNSDILEQEQEKWEQQMIEQMNNEE</sequence>
<dbReference type="InterPro" id="IPR009057">
    <property type="entry name" value="Homeodomain-like_sf"/>
</dbReference>
<accession>A0A2N0ZFB8</accession>
<protein>
    <recommendedName>
        <fullName evidence="1">Transposase Synechocystis PCC 6803 domain-containing protein</fullName>
    </recommendedName>
</protein>
<dbReference type="Gene3D" id="1.10.10.60">
    <property type="entry name" value="Homeodomain-like"/>
    <property type="match status" value="1"/>
</dbReference>
<evidence type="ECO:0000313" key="3">
    <source>
        <dbReference type="Proteomes" id="UP000233343"/>
    </source>
</evidence>
<dbReference type="Pfam" id="PF01710">
    <property type="entry name" value="HTH_Tnp_IS630"/>
    <property type="match status" value="1"/>
</dbReference>
<organism evidence="2 3">
    <name type="scientific">Cytobacillus horneckiae</name>
    <dbReference type="NCBI Taxonomy" id="549687"/>
    <lineage>
        <taxon>Bacteria</taxon>
        <taxon>Bacillati</taxon>
        <taxon>Bacillota</taxon>
        <taxon>Bacilli</taxon>
        <taxon>Bacillales</taxon>
        <taxon>Bacillaceae</taxon>
        <taxon>Cytobacillus</taxon>
    </lineage>
</organism>
<reference evidence="2 3" key="1">
    <citation type="journal article" date="2010" name="Int. J. Syst. Evol. Microbiol.">
        <title>Bacillus horneckiae sp. nov., isolated from a spacecraft-assembly clean room.</title>
        <authorList>
            <person name="Vaishampayan P."/>
            <person name="Probst A."/>
            <person name="Krishnamurthi S."/>
            <person name="Ghosh S."/>
            <person name="Osman S."/>
            <person name="McDowall A."/>
            <person name="Ruckmani A."/>
            <person name="Mayilraj S."/>
            <person name="Venkateswaran K."/>
        </authorList>
    </citation>
    <scope>NUCLEOTIDE SEQUENCE [LARGE SCALE GENOMIC DNA]</scope>
    <source>
        <strain evidence="3">1PO1SC</strain>
    </source>
</reference>
<gene>
    <name evidence="2" type="ORF">CWS20_15250</name>
</gene>
<keyword evidence="3" id="KW-1185">Reference proteome</keyword>
<dbReference type="RefSeq" id="WP_066196438.1">
    <property type="nucleotide sequence ID" value="NZ_JARMMB010000009.1"/>
</dbReference>
<evidence type="ECO:0000313" key="2">
    <source>
        <dbReference type="EMBL" id="PKG28197.1"/>
    </source>
</evidence>
<proteinExistence type="predicted"/>
<dbReference type="InterPro" id="IPR002622">
    <property type="entry name" value="Transposase_14"/>
</dbReference>